<dbReference type="EMBL" id="JACXVP010000009">
    <property type="protein sequence ID" value="KAG5587341.1"/>
    <property type="molecule type" value="Genomic_DNA"/>
</dbReference>
<dbReference type="GO" id="GO:0031120">
    <property type="term" value="P:snRNA pseudouridine synthesis"/>
    <property type="evidence" value="ECO:0007669"/>
    <property type="project" value="TreeGrafter"/>
</dbReference>
<dbReference type="SUPFAM" id="SSF144210">
    <property type="entry name" value="Nop10-like SnoRNP"/>
    <property type="match status" value="1"/>
</dbReference>
<proteinExistence type="inferred from homology"/>
<evidence type="ECO:0000256" key="1">
    <source>
        <dbReference type="ARBA" id="ARBA00009462"/>
    </source>
</evidence>
<dbReference type="InterPro" id="IPR036756">
    <property type="entry name" value="H/ACA_rnp_Nop10_sf"/>
</dbReference>
<reference evidence="6 7" key="1">
    <citation type="submission" date="2020-09" db="EMBL/GenBank/DDBJ databases">
        <title>De no assembly of potato wild relative species, Solanum commersonii.</title>
        <authorList>
            <person name="Cho K."/>
        </authorList>
    </citation>
    <scope>NUCLEOTIDE SEQUENCE [LARGE SCALE GENOMIC DNA]</scope>
    <source>
        <strain evidence="6">LZ3.2</strain>
        <tissue evidence="6">Leaf</tissue>
    </source>
</reference>
<dbReference type="PANTHER" id="PTHR13305">
    <property type="entry name" value="RIBOSOME BIOGENESIS PROTEIN NOP10"/>
    <property type="match status" value="1"/>
</dbReference>
<keyword evidence="4" id="KW-0687">Ribonucleoprotein</keyword>
<evidence type="ECO:0000313" key="6">
    <source>
        <dbReference type="EMBL" id="KAG5587341.1"/>
    </source>
</evidence>
<keyword evidence="7" id="KW-1185">Reference proteome</keyword>
<dbReference type="PANTHER" id="PTHR13305:SF6">
    <property type="entry name" value="H_ACA RIBONUCLEOPROTEIN COMPLEX SUBUNIT 3-LIKE PROTEIN"/>
    <property type="match status" value="1"/>
</dbReference>
<comment type="caution">
    <text evidence="6">The sequence shown here is derived from an EMBL/GenBank/DDBJ whole genome shotgun (WGS) entry which is preliminary data.</text>
</comment>
<evidence type="ECO:0000313" key="7">
    <source>
        <dbReference type="Proteomes" id="UP000824120"/>
    </source>
</evidence>
<keyword evidence="2" id="KW-0690">Ribosome biogenesis</keyword>
<dbReference type="AlphaFoldDB" id="A0A9J5XHZ4"/>
<dbReference type="Gene3D" id="2.20.28.40">
    <property type="entry name" value="H/ACA ribonucleoprotein complex, subunit Nop10"/>
    <property type="match status" value="1"/>
</dbReference>
<dbReference type="GO" id="GO:0031429">
    <property type="term" value="C:box H/ACA snoRNP complex"/>
    <property type="evidence" value="ECO:0007669"/>
    <property type="project" value="TreeGrafter"/>
</dbReference>
<dbReference type="GO" id="GO:0030515">
    <property type="term" value="F:snoRNA binding"/>
    <property type="evidence" value="ECO:0007669"/>
    <property type="project" value="InterPro"/>
</dbReference>
<dbReference type="OrthoDB" id="13807at2759"/>
<evidence type="ECO:0000256" key="4">
    <source>
        <dbReference type="ARBA" id="ARBA00023274"/>
    </source>
</evidence>
<sequence length="119" mass="13842">MEDQKKIQSFSFFGVKKKGDIGEALEKMYLQFYINENGNKVYTTKKRVAHSLIYKTFVLKVAMSLAITVGCVKKSHHWVWTTQSAHPARFSPDDKFSRQRVLLKKRFGLLPTQKPAQKY</sequence>
<evidence type="ECO:0000256" key="2">
    <source>
        <dbReference type="ARBA" id="ARBA00022517"/>
    </source>
</evidence>
<dbReference type="GO" id="GO:0031118">
    <property type="term" value="P:rRNA pseudouridine synthesis"/>
    <property type="evidence" value="ECO:0007669"/>
    <property type="project" value="TreeGrafter"/>
</dbReference>
<protein>
    <recommendedName>
        <fullName evidence="5">Nucleolar protein 10</fullName>
    </recommendedName>
</protein>
<dbReference type="GO" id="GO:0070034">
    <property type="term" value="F:telomerase RNA binding"/>
    <property type="evidence" value="ECO:0007669"/>
    <property type="project" value="TreeGrafter"/>
</dbReference>
<accession>A0A9J5XHZ4</accession>
<dbReference type="InterPro" id="IPR007264">
    <property type="entry name" value="H/ACA_rnp_Nop10"/>
</dbReference>
<dbReference type="Proteomes" id="UP000824120">
    <property type="component" value="Chromosome 9"/>
</dbReference>
<gene>
    <name evidence="6" type="ORF">H5410_047775</name>
</gene>
<dbReference type="Pfam" id="PF04135">
    <property type="entry name" value="Nop10p"/>
    <property type="match status" value="1"/>
</dbReference>
<keyword evidence="3" id="KW-0698">rRNA processing</keyword>
<dbReference type="GO" id="GO:1904874">
    <property type="term" value="P:positive regulation of telomerase RNA localization to Cajal body"/>
    <property type="evidence" value="ECO:0007669"/>
    <property type="project" value="TreeGrafter"/>
</dbReference>
<comment type="similarity">
    <text evidence="1">Belongs to the NOP10 family.</text>
</comment>
<evidence type="ECO:0000256" key="5">
    <source>
        <dbReference type="ARBA" id="ARBA00030185"/>
    </source>
</evidence>
<name>A0A9J5XHZ4_SOLCO</name>
<organism evidence="6 7">
    <name type="scientific">Solanum commersonii</name>
    <name type="common">Commerson's wild potato</name>
    <name type="synonym">Commerson's nightshade</name>
    <dbReference type="NCBI Taxonomy" id="4109"/>
    <lineage>
        <taxon>Eukaryota</taxon>
        <taxon>Viridiplantae</taxon>
        <taxon>Streptophyta</taxon>
        <taxon>Embryophyta</taxon>
        <taxon>Tracheophyta</taxon>
        <taxon>Spermatophyta</taxon>
        <taxon>Magnoliopsida</taxon>
        <taxon>eudicotyledons</taxon>
        <taxon>Gunneridae</taxon>
        <taxon>Pentapetalae</taxon>
        <taxon>asterids</taxon>
        <taxon>lamiids</taxon>
        <taxon>Solanales</taxon>
        <taxon>Solanaceae</taxon>
        <taxon>Solanoideae</taxon>
        <taxon>Solaneae</taxon>
        <taxon>Solanum</taxon>
    </lineage>
</organism>
<dbReference type="Gene3D" id="4.10.80.300">
    <property type="match status" value="1"/>
</dbReference>
<evidence type="ECO:0000256" key="3">
    <source>
        <dbReference type="ARBA" id="ARBA00022552"/>
    </source>
</evidence>